<dbReference type="GO" id="GO:0022857">
    <property type="term" value="F:transmembrane transporter activity"/>
    <property type="evidence" value="ECO:0007669"/>
    <property type="project" value="InterPro"/>
</dbReference>
<comment type="subcellular location">
    <subcellularLocation>
        <location evidence="1">Cell membrane</location>
        <topology evidence="1">Multi-pass membrane protein</topology>
    </subcellularLocation>
</comment>
<evidence type="ECO:0000256" key="4">
    <source>
        <dbReference type="ARBA" id="ARBA00022989"/>
    </source>
</evidence>
<dbReference type="PANTHER" id="PTHR47089:SF1">
    <property type="entry name" value="GUANOSINE ABC TRANSPORTER PERMEASE PROTEIN NUPP"/>
    <property type="match status" value="1"/>
</dbReference>
<name>A0A2K8NS13_9MOLU</name>
<keyword evidence="2" id="KW-1003">Cell membrane</keyword>
<dbReference type="CDD" id="cd06580">
    <property type="entry name" value="TM_PBP1_transp_TpRbsC_like"/>
    <property type="match status" value="1"/>
</dbReference>
<dbReference type="GO" id="GO:0005886">
    <property type="term" value="C:plasma membrane"/>
    <property type="evidence" value="ECO:0007669"/>
    <property type="project" value="UniProtKB-SubCell"/>
</dbReference>
<evidence type="ECO:0000313" key="6">
    <source>
        <dbReference type="EMBL" id="ATZ16642.1"/>
    </source>
</evidence>
<sequence length="863" mass="99028">MLLHQRLWVLNKKSREFMQSSELKKNANIVKGSILSILCGFIIAGIVIACLNVNPFAYFGKMFELAFNPLWKTQTFQWTAIYVVAGLSVGVGFAAGLFNIGVAGQMLSGAALSTIVVNLMYPTDADLAKISGAVVFLVFIICVVMATLMAVISGWLKTQFNIHEVVSTIMLNWIVWYAIKFVFLKWGTQFARSGVSTNPFPGGLLDWGSSQIAVPLIVAAVCVVFVWALLRKTVFGFKVKAVGYSQTVAKYAGVNVTHKVIATMAISGFLAGVASFLNLMTISPNIFFGIDNLPTVGYDAIAVTLVAFNNAWGIVIVGLLWAIAQSAGTATAALYTLPSQMSLLIFGFIVYFAAISIVFIRWHPIRQIRLWWFIHHSPTHKAHIDKLHNDLLNYRWWKRDPKSNMVFAANYRKYQADLKKASTEKEKADLTKTWDEYRSDFKEQNALKAGRIENEIKNYKVQVYDQEMEAGKRGLKLRARNRLRLVDQNGLELVANSKLSYVKAKNNYQKYNTRFTHHYQTEIREEKIAYRKDRKALQVWREGEVGKVKGNFDFANNKITLKGEYQKRKNTIHEDKKNARSEERLALHLIRFDETLTPAAKKLQNEKTKANYQKEVQELHKARELAKQTYHDDLKKLKLKHQETLQALQTNPAPLKEIEASYKLKLKSLEQQHKKNMMVIYSRNEERCNKIDVKLAKQNLQEGQKIANECLKKLTYFKNKPKSTEAKINKLNEEIRLINETIAQVNKHFGGVRFKEFDDNHIVNQKTRLLKKLLHKSYELNVEKDIVMNNVFDAKTKKMNHAIDHDFQKYLHKNPNLEERGWAKVRVRMKYDPATVKNDQIVTREVNEMIQQLENKYTTQEGK</sequence>
<accession>A0A2K8NS13</accession>
<dbReference type="Proteomes" id="UP000232222">
    <property type="component" value="Chromosome"/>
</dbReference>
<dbReference type="Pfam" id="PF02653">
    <property type="entry name" value="BPD_transp_2"/>
    <property type="match status" value="1"/>
</dbReference>
<dbReference type="EMBL" id="CP024962">
    <property type="protein sequence ID" value="ATZ16642.1"/>
    <property type="molecule type" value="Genomic_DNA"/>
</dbReference>
<evidence type="ECO:0000256" key="2">
    <source>
        <dbReference type="ARBA" id="ARBA00022475"/>
    </source>
</evidence>
<dbReference type="PANTHER" id="PTHR47089">
    <property type="entry name" value="ABC TRANSPORTER, PERMEASE PROTEIN"/>
    <property type="match status" value="1"/>
</dbReference>
<evidence type="ECO:0000256" key="1">
    <source>
        <dbReference type="ARBA" id="ARBA00004651"/>
    </source>
</evidence>
<organism evidence="6 7">
    <name type="scientific">Entomoplasma freundtii</name>
    <dbReference type="NCBI Taxonomy" id="74700"/>
    <lineage>
        <taxon>Bacteria</taxon>
        <taxon>Bacillati</taxon>
        <taxon>Mycoplasmatota</taxon>
        <taxon>Mollicutes</taxon>
        <taxon>Entomoplasmatales</taxon>
        <taxon>Entomoplasmataceae</taxon>
        <taxon>Entomoplasma</taxon>
    </lineage>
</organism>
<dbReference type="RefSeq" id="WP_157844569.1">
    <property type="nucleotide sequence ID" value="NZ_CP024962.1"/>
</dbReference>
<reference evidence="6 7" key="1">
    <citation type="submission" date="2017-11" db="EMBL/GenBank/DDBJ databases">
        <title>Genome sequence of Entomoplasma freundtii BARC 318 (ATCC 51999).</title>
        <authorList>
            <person name="Lo W.-S."/>
            <person name="Gasparich G.E."/>
            <person name="Kuo C.-H."/>
        </authorList>
    </citation>
    <scope>NUCLEOTIDE SEQUENCE [LARGE SCALE GENOMIC DNA]</scope>
    <source>
        <strain evidence="6 7">BARC 318</strain>
    </source>
</reference>
<keyword evidence="3" id="KW-0812">Transmembrane</keyword>
<evidence type="ECO:0000256" key="5">
    <source>
        <dbReference type="ARBA" id="ARBA00023136"/>
    </source>
</evidence>
<dbReference type="AlphaFoldDB" id="A0A2K8NS13"/>
<dbReference type="InterPro" id="IPR001851">
    <property type="entry name" value="ABC_transp_permease"/>
</dbReference>
<dbReference type="KEGG" id="efr:EFREU_v1c06220"/>
<keyword evidence="7" id="KW-1185">Reference proteome</keyword>
<evidence type="ECO:0000313" key="7">
    <source>
        <dbReference type="Proteomes" id="UP000232222"/>
    </source>
</evidence>
<protein>
    <submittedName>
        <fullName evidence="6">Ribose/galactose ABC transporter permease</fullName>
    </submittedName>
</protein>
<keyword evidence="5" id="KW-0472">Membrane</keyword>
<gene>
    <name evidence="6" type="ORF">EFREU_v1c06220</name>
</gene>
<evidence type="ECO:0000256" key="3">
    <source>
        <dbReference type="ARBA" id="ARBA00022692"/>
    </source>
</evidence>
<proteinExistence type="predicted"/>
<keyword evidence="4" id="KW-1133">Transmembrane helix</keyword>